<dbReference type="PANTHER" id="PTHR24421">
    <property type="entry name" value="NITRATE/NITRITE SENSOR PROTEIN NARX-RELATED"/>
    <property type="match status" value="1"/>
</dbReference>
<evidence type="ECO:0000256" key="1">
    <source>
        <dbReference type="ARBA" id="ARBA00000085"/>
    </source>
</evidence>
<dbReference type="Gene3D" id="3.30.565.10">
    <property type="entry name" value="Histidine kinase-like ATPase, C-terminal domain"/>
    <property type="match status" value="1"/>
</dbReference>
<dbReference type="InterPro" id="IPR003594">
    <property type="entry name" value="HATPase_dom"/>
</dbReference>
<keyword evidence="13" id="KW-1185">Reference proteome</keyword>
<keyword evidence="7" id="KW-0067">ATP-binding</keyword>
<keyword evidence="9" id="KW-0812">Transmembrane</keyword>
<dbReference type="GO" id="GO:0016301">
    <property type="term" value="F:kinase activity"/>
    <property type="evidence" value="ECO:0007669"/>
    <property type="project" value="UniProtKB-KW"/>
</dbReference>
<reference evidence="13" key="1">
    <citation type="journal article" date="2019" name="Int. J. Syst. Evol. Microbiol.">
        <title>The Global Catalogue of Microorganisms (GCM) 10K type strain sequencing project: providing services to taxonomists for standard genome sequencing and annotation.</title>
        <authorList>
            <consortium name="The Broad Institute Genomics Platform"/>
            <consortium name="The Broad Institute Genome Sequencing Center for Infectious Disease"/>
            <person name="Wu L."/>
            <person name="Ma J."/>
        </authorList>
    </citation>
    <scope>NUCLEOTIDE SEQUENCE [LARGE SCALE GENOMIC DNA]</scope>
    <source>
        <strain evidence="13">CCM 8391</strain>
    </source>
</reference>
<evidence type="ECO:0000256" key="2">
    <source>
        <dbReference type="ARBA" id="ARBA00012438"/>
    </source>
</evidence>
<evidence type="ECO:0000256" key="5">
    <source>
        <dbReference type="ARBA" id="ARBA00022741"/>
    </source>
</evidence>
<feature type="domain" description="Histidine kinase/HSP90-like ATPase" evidence="10">
    <location>
        <begin position="300"/>
        <end position="389"/>
    </location>
</feature>
<comment type="caution">
    <text evidence="12">The sequence shown here is derived from an EMBL/GenBank/DDBJ whole genome shotgun (WGS) entry which is preliminary data.</text>
</comment>
<feature type="transmembrane region" description="Helical" evidence="9">
    <location>
        <begin position="141"/>
        <end position="162"/>
    </location>
</feature>
<feature type="transmembrane region" description="Helical" evidence="9">
    <location>
        <begin position="116"/>
        <end position="135"/>
    </location>
</feature>
<gene>
    <name evidence="12" type="ORF">ACFQE5_14590</name>
</gene>
<dbReference type="EMBL" id="JBHSQW010000031">
    <property type="protein sequence ID" value="MFC5995439.1"/>
    <property type="molecule type" value="Genomic_DNA"/>
</dbReference>
<dbReference type="RefSeq" id="WP_379585483.1">
    <property type="nucleotide sequence ID" value="NZ_JBHSQW010000031.1"/>
</dbReference>
<dbReference type="Gene3D" id="1.20.5.1930">
    <property type="match status" value="1"/>
</dbReference>
<accession>A0ABW1J4L6</accession>
<dbReference type="EC" id="2.7.13.3" evidence="2"/>
<evidence type="ECO:0000313" key="13">
    <source>
        <dbReference type="Proteomes" id="UP001596302"/>
    </source>
</evidence>
<dbReference type="InterPro" id="IPR036890">
    <property type="entry name" value="HATPase_C_sf"/>
</dbReference>
<feature type="domain" description="Signal transduction histidine kinase subgroup 3 dimerisation and phosphoacceptor" evidence="11">
    <location>
        <begin position="180"/>
        <end position="244"/>
    </location>
</feature>
<keyword evidence="8" id="KW-0902">Two-component regulatory system</keyword>
<evidence type="ECO:0000256" key="9">
    <source>
        <dbReference type="SAM" id="Phobius"/>
    </source>
</evidence>
<dbReference type="Pfam" id="PF02518">
    <property type="entry name" value="HATPase_c"/>
    <property type="match status" value="1"/>
</dbReference>
<keyword evidence="4" id="KW-0808">Transferase</keyword>
<evidence type="ECO:0000259" key="11">
    <source>
        <dbReference type="Pfam" id="PF07730"/>
    </source>
</evidence>
<dbReference type="InterPro" id="IPR011712">
    <property type="entry name" value="Sig_transdc_His_kin_sub3_dim/P"/>
</dbReference>
<protein>
    <recommendedName>
        <fullName evidence="2">histidine kinase</fullName>
        <ecNumber evidence="2">2.7.13.3</ecNumber>
    </recommendedName>
</protein>
<evidence type="ECO:0000313" key="12">
    <source>
        <dbReference type="EMBL" id="MFC5995439.1"/>
    </source>
</evidence>
<keyword evidence="5" id="KW-0547">Nucleotide-binding</keyword>
<dbReference type="CDD" id="cd16917">
    <property type="entry name" value="HATPase_UhpB-NarQ-NarX-like"/>
    <property type="match status" value="1"/>
</dbReference>
<keyword evidence="9" id="KW-0472">Membrane</keyword>
<dbReference type="InterPro" id="IPR050482">
    <property type="entry name" value="Sensor_HK_TwoCompSys"/>
</dbReference>
<dbReference type="Pfam" id="PF07730">
    <property type="entry name" value="HisKA_3"/>
    <property type="match status" value="1"/>
</dbReference>
<dbReference type="SUPFAM" id="SSF55874">
    <property type="entry name" value="ATPase domain of HSP90 chaperone/DNA topoisomerase II/histidine kinase"/>
    <property type="match status" value="1"/>
</dbReference>
<evidence type="ECO:0000256" key="3">
    <source>
        <dbReference type="ARBA" id="ARBA00022553"/>
    </source>
</evidence>
<name>A0ABW1J4L6_9PSEU</name>
<proteinExistence type="predicted"/>
<dbReference type="PANTHER" id="PTHR24421:SF10">
    <property type="entry name" value="NITRATE_NITRITE SENSOR PROTEIN NARQ"/>
    <property type="match status" value="1"/>
</dbReference>
<evidence type="ECO:0000256" key="4">
    <source>
        <dbReference type="ARBA" id="ARBA00022679"/>
    </source>
</evidence>
<feature type="transmembrane region" description="Helical" evidence="9">
    <location>
        <begin position="69"/>
        <end position="88"/>
    </location>
</feature>
<sequence>MVGQPRRAARLSRHLLLTGELLGYGFWLLIDTVSIVSTGPLGALTPLTGASIAALVLLRHRPRVDVAPLATVVFGSSLTVTAVAAVFGRPTLSFTEQLALAVMTITVLRVAPHRTAITVGFASAAAIVGSAYLRGEIGTTAGAFTLLSTLGWGGAMAIGLALREADTRRRAQLSDVRTAERLELARELHDVVAHHVTGIVVAAQAASVVARRSPEEVDRALAAIEHAGGDALAAMRRMVGVLRGEHGSVDDEGGRTPGADLVGVRTLVERFDPDGTLVRLRTDPGMEHAMLPAGVAATGYRVVQEALTNVRRHALAAAVVEIEIRIREDALLVSVRNDGVRAQASGGPLGGTGGFGLVGMAERVAALDGTLTAGPTGPGVWTVAARLPLTGPGSGR</sequence>
<keyword evidence="3" id="KW-0597">Phosphoprotein</keyword>
<keyword evidence="6 12" id="KW-0418">Kinase</keyword>
<comment type="catalytic activity">
    <reaction evidence="1">
        <text>ATP + protein L-histidine = ADP + protein N-phospho-L-histidine.</text>
        <dbReference type="EC" id="2.7.13.3"/>
    </reaction>
</comment>
<keyword evidence="9" id="KW-1133">Transmembrane helix</keyword>
<feature type="transmembrane region" description="Helical" evidence="9">
    <location>
        <begin position="12"/>
        <end position="30"/>
    </location>
</feature>
<evidence type="ECO:0000259" key="10">
    <source>
        <dbReference type="Pfam" id="PF02518"/>
    </source>
</evidence>
<evidence type="ECO:0000256" key="8">
    <source>
        <dbReference type="ARBA" id="ARBA00023012"/>
    </source>
</evidence>
<dbReference type="Proteomes" id="UP001596302">
    <property type="component" value="Unassembled WGS sequence"/>
</dbReference>
<organism evidence="12 13">
    <name type="scientific">Pseudonocardia hispaniensis</name>
    <dbReference type="NCBI Taxonomy" id="904933"/>
    <lineage>
        <taxon>Bacteria</taxon>
        <taxon>Bacillati</taxon>
        <taxon>Actinomycetota</taxon>
        <taxon>Actinomycetes</taxon>
        <taxon>Pseudonocardiales</taxon>
        <taxon>Pseudonocardiaceae</taxon>
        <taxon>Pseudonocardia</taxon>
    </lineage>
</organism>
<evidence type="ECO:0000256" key="6">
    <source>
        <dbReference type="ARBA" id="ARBA00022777"/>
    </source>
</evidence>
<evidence type="ECO:0000256" key="7">
    <source>
        <dbReference type="ARBA" id="ARBA00022840"/>
    </source>
</evidence>
<feature type="transmembrane region" description="Helical" evidence="9">
    <location>
        <begin position="36"/>
        <end position="57"/>
    </location>
</feature>